<evidence type="ECO:0000313" key="3">
    <source>
        <dbReference type="Proteomes" id="UP000214365"/>
    </source>
</evidence>
<keyword evidence="3" id="KW-1185">Reference proteome</keyword>
<gene>
    <name evidence="2" type="ORF">UA08_03337</name>
</gene>
<proteinExistence type="predicted"/>
<comment type="caution">
    <text evidence="2">The sequence shown here is derived from an EMBL/GenBank/DDBJ whole genome shotgun (WGS) entry which is preliminary data.</text>
</comment>
<accession>A0A225APS1</accession>
<evidence type="ECO:0000313" key="2">
    <source>
        <dbReference type="EMBL" id="OKL61493.1"/>
    </source>
</evidence>
<dbReference type="STRING" id="1441469.A0A225APS1"/>
<dbReference type="OrthoDB" id="5408144at2759"/>
<dbReference type="RefSeq" id="XP_020121614.1">
    <property type="nucleotide sequence ID" value="XM_020265626.1"/>
</dbReference>
<name>A0A225APS1_TALAT</name>
<dbReference type="GeneID" id="31003092"/>
<feature type="compositionally biased region" description="Basic and acidic residues" evidence="1">
    <location>
        <begin position="23"/>
        <end position="43"/>
    </location>
</feature>
<feature type="region of interest" description="Disordered" evidence="1">
    <location>
        <begin position="1"/>
        <end position="43"/>
    </location>
</feature>
<reference evidence="2 3" key="1">
    <citation type="submission" date="2015-06" db="EMBL/GenBank/DDBJ databases">
        <title>Talaromyces atroroseus IBT 11181 draft genome.</title>
        <authorList>
            <person name="Rasmussen K.B."/>
            <person name="Rasmussen S."/>
            <person name="Petersen B."/>
            <person name="Sicheritz-Ponten T."/>
            <person name="Mortensen U.H."/>
            <person name="Thrane U."/>
        </authorList>
    </citation>
    <scope>NUCLEOTIDE SEQUENCE [LARGE SCALE GENOMIC DNA]</scope>
    <source>
        <strain evidence="2 3">IBT 11181</strain>
    </source>
</reference>
<dbReference type="AlphaFoldDB" id="A0A225APS1"/>
<feature type="compositionally biased region" description="Basic residues" evidence="1">
    <location>
        <begin position="1"/>
        <end position="12"/>
    </location>
</feature>
<organism evidence="2 3">
    <name type="scientific">Talaromyces atroroseus</name>
    <dbReference type="NCBI Taxonomy" id="1441469"/>
    <lineage>
        <taxon>Eukaryota</taxon>
        <taxon>Fungi</taxon>
        <taxon>Dikarya</taxon>
        <taxon>Ascomycota</taxon>
        <taxon>Pezizomycotina</taxon>
        <taxon>Eurotiomycetes</taxon>
        <taxon>Eurotiomycetidae</taxon>
        <taxon>Eurotiales</taxon>
        <taxon>Trichocomaceae</taxon>
        <taxon>Talaromyces</taxon>
        <taxon>Talaromyces sect. Trachyspermi</taxon>
    </lineage>
</organism>
<feature type="region of interest" description="Disordered" evidence="1">
    <location>
        <begin position="154"/>
        <end position="187"/>
    </location>
</feature>
<dbReference type="Proteomes" id="UP000214365">
    <property type="component" value="Unassembled WGS sequence"/>
</dbReference>
<evidence type="ECO:0000256" key="1">
    <source>
        <dbReference type="SAM" id="MobiDB-lite"/>
    </source>
</evidence>
<dbReference type="EMBL" id="LFMY01000004">
    <property type="protein sequence ID" value="OKL61493.1"/>
    <property type="molecule type" value="Genomic_DNA"/>
</dbReference>
<protein>
    <submittedName>
        <fullName evidence="2">Uncharacterized protein</fullName>
    </submittedName>
</protein>
<sequence>MPFRERVKRAFRRSSDNPKNSKPKVEYYRRGECPRSKYRGPVDPEHRRKLYDWTFAAATADRRRSFDLDLSPCTSLPDSPQHDDSDNVVHEDAVPEPEVARGPHIQIMGSITVAHHEEAPSGSFDTSSDQSTAVMSSCRSSSLTLKDSWDWPATRRGAVSPLKQSPSFTSQEKRRISAPEKRLPFDPQDLRSALTAVRLVS</sequence>
<feature type="compositionally biased region" description="Basic and acidic residues" evidence="1">
    <location>
        <begin position="171"/>
        <end position="184"/>
    </location>
</feature>